<accession>A0A9E6ZLS5</accession>
<sequence length="456" mass="48967">MNFTTVWMGMVHNIVAYETAASLLSLGMSVWQALLTVIVANAVLIVAMCLNSVAGARYGLPFPVLVRAAFGHKGAQIPVFVRAFVAIFWFSIQAYAGSEAVGAVFGALIPGWASLGHYHIIGMGLNTAIAVALFWLLHIWVVSHGINRVKYFELWAGPLVIVLGLCLVVWSITVAHGFGPAFTQPSKLHGVAFWQAFGLSVTGLVGTWSTLVLNIPDLTRFSRSQKDQIVGQAIGLPGTAILFSVMSIVITSGTLIAFGTAVTDPVQLLGKFNNSIVLMFGAFALLIATLSVNVAANVVSPAYDLVNLFPKKLNFVRAGVISVVIGLCFAPWLWYDNGGVIFSVLNAIGGGLGPVAGIMLADFFMIKRRKYDVLSFYRSDSEYRYTNGWNLRAIGALVIGLIAAFIGLVVPVLSILYTYSWFIGVIVGGVAYVLLMRSSMSVEAIEPVAVGMFEEN</sequence>
<reference evidence="7" key="1">
    <citation type="journal article" date="2022" name="G3 (Bethesda)">
        <title>Unveiling the complete genome sequence of Alicyclobacillus acidoterrestris DSM 3922T, a taint-producing strain.</title>
        <authorList>
            <person name="Leonardo I.C."/>
            <person name="Barreto Crespo M.T."/>
            <person name="Gaspar F.B."/>
        </authorList>
    </citation>
    <scope>NUCLEOTIDE SEQUENCE [LARGE SCALE GENOMIC DNA]</scope>
    <source>
        <strain evidence="7">DSM 3922</strain>
    </source>
</reference>
<accession>T0BNV5</accession>
<dbReference type="eggNOG" id="COG1953">
    <property type="taxonomic scope" value="Bacteria"/>
</dbReference>
<dbReference type="STRING" id="1356854.N007_08025"/>
<evidence type="ECO:0000256" key="2">
    <source>
        <dbReference type="ARBA" id="ARBA00008974"/>
    </source>
</evidence>
<comment type="similarity">
    <text evidence="2">Belongs to the purine-cytosine permease (2.A.39) family.</text>
</comment>
<proteinExistence type="inferred from homology"/>
<dbReference type="Gene3D" id="1.10.4160.10">
    <property type="entry name" value="Hydantoin permease"/>
    <property type="match status" value="1"/>
</dbReference>
<dbReference type="Pfam" id="PF02133">
    <property type="entry name" value="Transp_cyt_pur"/>
    <property type="match status" value="1"/>
</dbReference>
<keyword evidence="5" id="KW-0472">Membrane</keyword>
<dbReference type="AlphaFoldDB" id="T0BNV5"/>
<name>T0BNV5_ALIAG</name>
<dbReference type="InterPro" id="IPR001248">
    <property type="entry name" value="Pur-cyt_permease"/>
</dbReference>
<protein>
    <submittedName>
        <fullName evidence="6">NCS1 family nucleobase:cation symporter-1</fullName>
    </submittedName>
</protein>
<keyword evidence="4" id="KW-1133">Transmembrane helix</keyword>
<dbReference type="Proteomes" id="UP000829401">
    <property type="component" value="Chromosome"/>
</dbReference>
<dbReference type="PANTHER" id="PTHR30618">
    <property type="entry name" value="NCS1 FAMILY PURINE/PYRIMIDINE TRANSPORTER"/>
    <property type="match status" value="1"/>
</dbReference>
<gene>
    <name evidence="6" type="ORF">K1I37_05830</name>
</gene>
<evidence type="ECO:0000256" key="3">
    <source>
        <dbReference type="ARBA" id="ARBA00022692"/>
    </source>
</evidence>
<dbReference type="CDD" id="cd11485">
    <property type="entry name" value="SLC-NCS1sbd_YbbW-like"/>
    <property type="match status" value="1"/>
</dbReference>
<dbReference type="GO" id="GO:0005886">
    <property type="term" value="C:plasma membrane"/>
    <property type="evidence" value="ECO:0007669"/>
    <property type="project" value="TreeGrafter"/>
</dbReference>
<organism evidence="6 7">
    <name type="scientific">Alicyclobacillus acidoterrestris (strain ATCC 49025 / DSM 3922 / CIP 106132 / NCIMB 13137 / GD3B)</name>
    <dbReference type="NCBI Taxonomy" id="1356854"/>
    <lineage>
        <taxon>Bacteria</taxon>
        <taxon>Bacillati</taxon>
        <taxon>Bacillota</taxon>
        <taxon>Bacilli</taxon>
        <taxon>Bacillales</taxon>
        <taxon>Alicyclobacillaceae</taxon>
        <taxon>Alicyclobacillus</taxon>
    </lineage>
</organism>
<evidence type="ECO:0000256" key="1">
    <source>
        <dbReference type="ARBA" id="ARBA00004141"/>
    </source>
</evidence>
<dbReference type="KEGG" id="aaco:K1I37_05830"/>
<keyword evidence="7" id="KW-1185">Reference proteome</keyword>
<comment type="subcellular location">
    <subcellularLocation>
        <location evidence="1">Membrane</location>
        <topology evidence="1">Multi-pass membrane protein</topology>
    </subcellularLocation>
</comment>
<dbReference type="PANTHER" id="PTHR30618:SF0">
    <property type="entry name" value="PURINE-URACIL PERMEASE NCS1"/>
    <property type="match status" value="1"/>
</dbReference>
<evidence type="ECO:0000256" key="5">
    <source>
        <dbReference type="ARBA" id="ARBA00023136"/>
    </source>
</evidence>
<evidence type="ECO:0000313" key="7">
    <source>
        <dbReference type="Proteomes" id="UP000829401"/>
    </source>
</evidence>
<evidence type="ECO:0000313" key="6">
    <source>
        <dbReference type="EMBL" id="UNO50011.1"/>
    </source>
</evidence>
<dbReference type="EMBL" id="CP080467">
    <property type="protein sequence ID" value="UNO50011.1"/>
    <property type="molecule type" value="Genomic_DNA"/>
</dbReference>
<keyword evidence="3" id="KW-0812">Transmembrane</keyword>
<dbReference type="GO" id="GO:0015205">
    <property type="term" value="F:nucleobase transmembrane transporter activity"/>
    <property type="evidence" value="ECO:0007669"/>
    <property type="project" value="TreeGrafter"/>
</dbReference>
<evidence type="ECO:0000256" key="4">
    <source>
        <dbReference type="ARBA" id="ARBA00022989"/>
    </source>
</evidence>
<dbReference type="InterPro" id="IPR045225">
    <property type="entry name" value="Uracil/uridine/allantoin_perm"/>
</dbReference>